<dbReference type="PANTHER" id="PTHR11274:SF0">
    <property type="entry name" value="GENERAL TRANSCRIPTION AND DNA REPAIR FACTOR IIH HELICASE SUBUNIT XPB"/>
    <property type="match status" value="1"/>
</dbReference>
<organism evidence="12 13">
    <name type="scientific">Paenibacillus silagei</name>
    <dbReference type="NCBI Taxonomy" id="1670801"/>
    <lineage>
        <taxon>Bacteria</taxon>
        <taxon>Bacillati</taxon>
        <taxon>Bacillota</taxon>
        <taxon>Bacilli</taxon>
        <taxon>Bacillales</taxon>
        <taxon>Paenibacillaceae</taxon>
        <taxon>Paenibacillus</taxon>
    </lineage>
</organism>
<dbReference type="EMBL" id="JAGGLV010000007">
    <property type="protein sequence ID" value="MBP2112286.1"/>
    <property type="molecule type" value="Genomic_DNA"/>
</dbReference>
<name>A0ABS4NQF6_9BACL</name>
<gene>
    <name evidence="12" type="ORF">J2Z70_002440</name>
</gene>
<dbReference type="PROSITE" id="PS51192">
    <property type="entry name" value="HELICASE_ATP_BIND_1"/>
    <property type="match status" value="1"/>
</dbReference>
<evidence type="ECO:0000313" key="12">
    <source>
        <dbReference type="EMBL" id="MBP2112286.1"/>
    </source>
</evidence>
<dbReference type="SMART" id="SM00490">
    <property type="entry name" value="HELICc"/>
    <property type="match status" value="1"/>
</dbReference>
<dbReference type="Pfam" id="PF04851">
    <property type="entry name" value="ResIII"/>
    <property type="match status" value="1"/>
</dbReference>
<dbReference type="RefSeq" id="WP_209873054.1">
    <property type="nucleotide sequence ID" value="NZ_JAGGLV010000007.1"/>
</dbReference>
<evidence type="ECO:0000256" key="2">
    <source>
        <dbReference type="ARBA" id="ARBA00022741"/>
    </source>
</evidence>
<dbReference type="InterPro" id="IPR050615">
    <property type="entry name" value="ATP-dep_DNA_Helicase"/>
</dbReference>
<dbReference type="EC" id="5.6.2.4" evidence="8"/>
<evidence type="ECO:0000256" key="8">
    <source>
        <dbReference type="ARBA" id="ARBA00034808"/>
    </source>
</evidence>
<protein>
    <recommendedName>
        <fullName evidence="8">DNA 3'-5' helicase</fullName>
        <ecNumber evidence="8">5.6.2.4</ecNumber>
    </recommendedName>
</protein>
<dbReference type="Proteomes" id="UP000773462">
    <property type="component" value="Unassembled WGS sequence"/>
</dbReference>
<dbReference type="GO" id="GO:0016787">
    <property type="term" value="F:hydrolase activity"/>
    <property type="evidence" value="ECO:0007669"/>
    <property type="project" value="UniProtKB-KW"/>
</dbReference>
<feature type="domain" description="Helicase C-terminal" evidence="11">
    <location>
        <begin position="423"/>
        <end position="570"/>
    </location>
</feature>
<dbReference type="PANTHER" id="PTHR11274">
    <property type="entry name" value="RAD25/XP-B DNA REPAIR HELICASE"/>
    <property type="match status" value="1"/>
</dbReference>
<evidence type="ECO:0000259" key="11">
    <source>
        <dbReference type="PROSITE" id="PS51194"/>
    </source>
</evidence>
<dbReference type="InterPro" id="IPR001650">
    <property type="entry name" value="Helicase_C-like"/>
</dbReference>
<evidence type="ECO:0000256" key="4">
    <source>
        <dbReference type="ARBA" id="ARBA00022806"/>
    </source>
</evidence>
<keyword evidence="2" id="KW-0547">Nucleotide-binding</keyword>
<dbReference type="InterPro" id="IPR006935">
    <property type="entry name" value="Helicase/UvrB_N"/>
</dbReference>
<evidence type="ECO:0000256" key="1">
    <source>
        <dbReference type="ARBA" id="ARBA00006637"/>
    </source>
</evidence>
<dbReference type="SMART" id="SM00487">
    <property type="entry name" value="DEXDc"/>
    <property type="match status" value="1"/>
</dbReference>
<dbReference type="SUPFAM" id="SSF52540">
    <property type="entry name" value="P-loop containing nucleoside triphosphate hydrolases"/>
    <property type="match status" value="2"/>
</dbReference>
<evidence type="ECO:0000256" key="5">
    <source>
        <dbReference type="ARBA" id="ARBA00022840"/>
    </source>
</evidence>
<evidence type="ECO:0000256" key="7">
    <source>
        <dbReference type="ARBA" id="ARBA00034617"/>
    </source>
</evidence>
<comment type="catalytic activity">
    <reaction evidence="9">
        <text>ATP + H2O = ADP + phosphate + H(+)</text>
        <dbReference type="Rhea" id="RHEA:13065"/>
        <dbReference type="ChEBI" id="CHEBI:15377"/>
        <dbReference type="ChEBI" id="CHEBI:15378"/>
        <dbReference type="ChEBI" id="CHEBI:30616"/>
        <dbReference type="ChEBI" id="CHEBI:43474"/>
        <dbReference type="ChEBI" id="CHEBI:456216"/>
        <dbReference type="EC" id="5.6.2.4"/>
    </reaction>
</comment>
<sequence>MSGAEAGPCITRNDRTILLECGHPGFEEARTILSGFAELVKSPPAYHTYRITPLSLWNAAAGGQTAAEVIEGLRRLSRWGIPSEVEGEMVLLMSRYGSLHLHADESDPQLVTLTADRASRLDELDDSQKLKELGLRRTGELHSHCPKMNRGLLKQELTRLGYPVLDYAGYRDGQMLKMAWRETLRETGEESSAEFRLRDYQLEAVRKFQGTGGHGGSGVVVLPCGAGKTVVGLAVLEQLQCETLILTSSTTSVEQWRGELLLRTTLSADEVGEYTGEHREVRPVTVTTYQMLTHRRSKGGAFVHMNLFHERNWGLIIYDEVHLLPAPVFRATADIQATRRLGLTATLVREDGREGDVFSLIGPRCYDLPWKVLERQGWIAAVDCIEVIVPMNQKLRQQYMYAGAKEQFRLAAGNKAKAQAAAQIAAAHPAASILVIGQYLDQLEQLELELAAPLITGKTPQKERNALYAAFNDGKLPVLIVSKVANFAVNLPDASVAIEVSGAFGSRQEEAQRLGRILRPKPGDNRAYFYTLVTGDSREQDFALRRRMFLTEQGYEYGVRMLDPAEGAVL</sequence>
<evidence type="ECO:0000256" key="6">
    <source>
        <dbReference type="ARBA" id="ARBA00023235"/>
    </source>
</evidence>
<keyword evidence="13" id="KW-1185">Reference proteome</keyword>
<comment type="similarity">
    <text evidence="1">Belongs to the helicase family. RAD25/XPB subfamily.</text>
</comment>
<dbReference type="Pfam" id="PF13625">
    <property type="entry name" value="Helicase_C_3"/>
    <property type="match status" value="1"/>
</dbReference>
<keyword evidence="3 12" id="KW-0378">Hydrolase</keyword>
<comment type="catalytic activity">
    <reaction evidence="7">
        <text>Couples ATP hydrolysis with the unwinding of duplex DNA by translocating in the 3'-5' direction.</text>
        <dbReference type="EC" id="5.6.2.4"/>
    </reaction>
</comment>
<dbReference type="Gene3D" id="3.40.50.300">
    <property type="entry name" value="P-loop containing nucleotide triphosphate hydrolases"/>
    <property type="match status" value="2"/>
</dbReference>
<evidence type="ECO:0000256" key="3">
    <source>
        <dbReference type="ARBA" id="ARBA00022801"/>
    </source>
</evidence>
<proteinExistence type="inferred from homology"/>
<keyword evidence="5" id="KW-0067">ATP-binding</keyword>
<dbReference type="NCBIfam" id="NF045503">
    <property type="entry name" value="repair_heli_XPB"/>
    <property type="match status" value="1"/>
</dbReference>
<dbReference type="InterPro" id="IPR032438">
    <property type="entry name" value="ERCC3_RAD25_C"/>
</dbReference>
<comment type="caution">
    <text evidence="12">The sequence shown here is derived from an EMBL/GenBank/DDBJ whole genome shotgun (WGS) entry which is preliminary data.</text>
</comment>
<dbReference type="PRINTS" id="PR00851">
    <property type="entry name" value="XRODRMPGMNTB"/>
</dbReference>
<evidence type="ECO:0000313" key="13">
    <source>
        <dbReference type="Proteomes" id="UP000773462"/>
    </source>
</evidence>
<reference evidence="12 13" key="1">
    <citation type="submission" date="2021-03" db="EMBL/GenBank/DDBJ databases">
        <title>Genomic Encyclopedia of Type Strains, Phase IV (KMG-IV): sequencing the most valuable type-strain genomes for metagenomic binning, comparative biology and taxonomic classification.</title>
        <authorList>
            <person name="Goeker M."/>
        </authorList>
    </citation>
    <scope>NUCLEOTIDE SEQUENCE [LARGE SCALE GENOMIC DNA]</scope>
    <source>
        <strain evidence="12 13">DSM 101953</strain>
    </source>
</reference>
<dbReference type="Pfam" id="PF16203">
    <property type="entry name" value="ERCC3_RAD25_C"/>
    <property type="match status" value="1"/>
</dbReference>
<dbReference type="PROSITE" id="PS51194">
    <property type="entry name" value="HELICASE_CTER"/>
    <property type="match status" value="1"/>
</dbReference>
<evidence type="ECO:0000259" key="10">
    <source>
        <dbReference type="PROSITE" id="PS51192"/>
    </source>
</evidence>
<keyword evidence="4" id="KW-0347">Helicase</keyword>
<accession>A0ABS4NQF6</accession>
<keyword evidence="6" id="KW-0413">Isomerase</keyword>
<dbReference type="InterPro" id="IPR032830">
    <property type="entry name" value="XPB/Ssl2_N"/>
</dbReference>
<dbReference type="InterPro" id="IPR027417">
    <property type="entry name" value="P-loop_NTPase"/>
</dbReference>
<dbReference type="InterPro" id="IPR014001">
    <property type="entry name" value="Helicase_ATP-bd"/>
</dbReference>
<feature type="domain" description="Helicase ATP-binding" evidence="10">
    <location>
        <begin position="209"/>
        <end position="365"/>
    </location>
</feature>
<evidence type="ECO:0000256" key="9">
    <source>
        <dbReference type="ARBA" id="ARBA00048988"/>
    </source>
</evidence>
<dbReference type="GO" id="GO:0003678">
    <property type="term" value="F:DNA helicase activity"/>
    <property type="evidence" value="ECO:0007669"/>
    <property type="project" value="UniProtKB-EC"/>
</dbReference>